<dbReference type="PANTHER" id="PTHR34580:SF9">
    <property type="entry name" value="SLL5097 PROTEIN"/>
    <property type="match status" value="1"/>
</dbReference>
<dbReference type="Pfam" id="PF25583">
    <property type="entry name" value="WCX"/>
    <property type="match status" value="1"/>
</dbReference>
<evidence type="ECO:0000313" key="4">
    <source>
        <dbReference type="Proteomes" id="UP001311730"/>
    </source>
</evidence>
<feature type="domain" description="WCX" evidence="2">
    <location>
        <begin position="220"/>
        <end position="296"/>
    </location>
</feature>
<dbReference type="RefSeq" id="WP_323982380.1">
    <property type="nucleotide sequence ID" value="NZ_JAYKBW010000001.1"/>
</dbReference>
<dbReference type="InterPro" id="IPR026881">
    <property type="entry name" value="WYL_dom"/>
</dbReference>
<accession>A0ABU5Z8S3</accession>
<protein>
    <submittedName>
        <fullName evidence="3">WYL domain-containing protein</fullName>
    </submittedName>
</protein>
<dbReference type="InterPro" id="IPR051534">
    <property type="entry name" value="CBASS_pafABC_assoc_protein"/>
</dbReference>
<sequence length="307" mass="37076">MEKIIREFALLRYVRNCNRKGEFPKFQEIAKEMSKYVKEREDNKERKYRYDKQLFRRDRESLEEKRCKIERNKENGYSFNEDGIELIDDFLTAYILLTAQNKDGLFPSYAIPEPLRNTGEEHLLDCMRAIETCHELQLIYYDYRDEQTKTYTVQPYRLKHKDYKWYLLAVDVAHPEIPFKSFALERIHNIEEGDTFRPNKQLDFDTPYRDAFGMFTDAPAERLVLEFDHRDGHYLQASPIHPSQKVVSNTKTRITFELYIKPTLDLIMELMKRSWSLTIIEPQHLREEFITYWQEAVKRNKKVKSEK</sequence>
<dbReference type="PANTHER" id="PTHR34580">
    <property type="match status" value="1"/>
</dbReference>
<dbReference type="EMBL" id="JAYKBW010000001">
    <property type="protein sequence ID" value="MEB3073866.1"/>
    <property type="molecule type" value="Genomic_DNA"/>
</dbReference>
<dbReference type="Pfam" id="PF13280">
    <property type="entry name" value="WYL"/>
    <property type="match status" value="1"/>
</dbReference>
<reference evidence="3 4" key="1">
    <citation type="submission" date="2023-12" db="EMBL/GenBank/DDBJ databases">
        <title>Genomic sequences of Capnocytophaga and Parvimonas strains.</title>
        <authorList>
            <person name="Watt R.M."/>
            <person name="Wang M."/>
            <person name="Yang T."/>
            <person name="Tong W.M."/>
        </authorList>
    </citation>
    <scope>NUCLEOTIDE SEQUENCE [LARGE SCALE GENOMIC DNA]</scope>
    <source>
        <strain evidence="3 4">CCUG 13096</strain>
    </source>
</reference>
<comment type="caution">
    <text evidence="3">The sequence shown here is derived from an EMBL/GenBank/DDBJ whole genome shotgun (WGS) entry which is preliminary data.</text>
</comment>
<proteinExistence type="predicted"/>
<keyword evidence="4" id="KW-1185">Reference proteome</keyword>
<evidence type="ECO:0000259" key="2">
    <source>
        <dbReference type="Pfam" id="PF25583"/>
    </source>
</evidence>
<evidence type="ECO:0000313" key="3">
    <source>
        <dbReference type="EMBL" id="MEB3073866.1"/>
    </source>
</evidence>
<name>A0ABU5Z8S3_9FLAO</name>
<dbReference type="PROSITE" id="PS52050">
    <property type="entry name" value="WYL"/>
    <property type="match status" value="1"/>
</dbReference>
<dbReference type="Proteomes" id="UP001311730">
    <property type="component" value="Unassembled WGS sequence"/>
</dbReference>
<dbReference type="InterPro" id="IPR057727">
    <property type="entry name" value="WCX_dom"/>
</dbReference>
<gene>
    <name evidence="3" type="ORF">VJJ08_00945</name>
</gene>
<evidence type="ECO:0000259" key="1">
    <source>
        <dbReference type="Pfam" id="PF13280"/>
    </source>
</evidence>
<feature type="domain" description="WYL" evidence="1">
    <location>
        <begin position="121"/>
        <end position="191"/>
    </location>
</feature>
<organism evidence="3 4">
    <name type="scientific">Capnocytophaga gingivalis</name>
    <dbReference type="NCBI Taxonomy" id="1017"/>
    <lineage>
        <taxon>Bacteria</taxon>
        <taxon>Pseudomonadati</taxon>
        <taxon>Bacteroidota</taxon>
        <taxon>Flavobacteriia</taxon>
        <taxon>Flavobacteriales</taxon>
        <taxon>Flavobacteriaceae</taxon>
        <taxon>Capnocytophaga</taxon>
    </lineage>
</organism>